<proteinExistence type="inferred from homology"/>
<dbReference type="GO" id="GO:0004832">
    <property type="term" value="F:valine-tRNA ligase activity"/>
    <property type="evidence" value="ECO:0007669"/>
    <property type="project" value="UniProtKB-EC"/>
</dbReference>
<protein>
    <recommendedName>
        <fullName evidence="2">valine--tRNA ligase</fullName>
        <ecNumber evidence="2">6.1.1.9</ecNumber>
    </recommendedName>
    <alternativeName>
        <fullName evidence="8">Valyl-tRNA synthetase</fullName>
    </alternativeName>
</protein>
<evidence type="ECO:0000256" key="8">
    <source>
        <dbReference type="ARBA" id="ARBA00029936"/>
    </source>
</evidence>
<dbReference type="GO" id="GO:0006438">
    <property type="term" value="P:valyl-tRNA aminoacylation"/>
    <property type="evidence" value="ECO:0007669"/>
    <property type="project" value="InterPro"/>
</dbReference>
<evidence type="ECO:0000256" key="6">
    <source>
        <dbReference type="ARBA" id="ARBA00022917"/>
    </source>
</evidence>
<dbReference type="Proteomes" id="UP000799757">
    <property type="component" value="Unassembled WGS sequence"/>
</dbReference>
<dbReference type="PANTHER" id="PTHR11946:SF109">
    <property type="entry name" value="VALINE--TRNA LIGASE"/>
    <property type="match status" value="1"/>
</dbReference>
<dbReference type="GO" id="GO:0005524">
    <property type="term" value="F:ATP binding"/>
    <property type="evidence" value="ECO:0007669"/>
    <property type="project" value="UniProtKB-KW"/>
</dbReference>
<evidence type="ECO:0000313" key="10">
    <source>
        <dbReference type="EMBL" id="KAF2789432.1"/>
    </source>
</evidence>
<evidence type="ECO:0000256" key="4">
    <source>
        <dbReference type="ARBA" id="ARBA00022741"/>
    </source>
</evidence>
<sequence>MAGGKIQTRKRRRRRSGQGEEEGLEGRKVPGEEGSAGSTGSGSKAGEGEEEEGGQGLAGPEFKDGEVENTGRFKGQKRIDVRYSVSNELTKLGLFVKKEDNPIKVPMCQRSKDIMKPQCAGLWPMSTLGWPNDTLDFQKPFPVTVLQMGGTGFFGGSLMSKSLGNVVDPIDIVEGVTFQQLNDKLRSGKLDPKELKTAEKYQNTAFP</sequence>
<keyword evidence="6" id="KW-0648">Protein biosynthesis</keyword>
<name>A0A6A6WZA8_9PLEO</name>
<dbReference type="SUPFAM" id="SSF52374">
    <property type="entry name" value="Nucleotidylyl transferase"/>
    <property type="match status" value="1"/>
</dbReference>
<gene>
    <name evidence="10" type="ORF">K505DRAFT_341285</name>
</gene>
<dbReference type="GO" id="GO:0005829">
    <property type="term" value="C:cytosol"/>
    <property type="evidence" value="ECO:0007669"/>
    <property type="project" value="TreeGrafter"/>
</dbReference>
<evidence type="ECO:0000313" key="11">
    <source>
        <dbReference type="Proteomes" id="UP000799757"/>
    </source>
</evidence>
<feature type="compositionally biased region" description="Basic and acidic residues" evidence="9">
    <location>
        <begin position="61"/>
        <end position="71"/>
    </location>
</feature>
<evidence type="ECO:0000256" key="9">
    <source>
        <dbReference type="SAM" id="MobiDB-lite"/>
    </source>
</evidence>
<dbReference type="OrthoDB" id="5421524at2759"/>
<organism evidence="10 11">
    <name type="scientific">Melanomma pulvis-pyrius CBS 109.77</name>
    <dbReference type="NCBI Taxonomy" id="1314802"/>
    <lineage>
        <taxon>Eukaryota</taxon>
        <taxon>Fungi</taxon>
        <taxon>Dikarya</taxon>
        <taxon>Ascomycota</taxon>
        <taxon>Pezizomycotina</taxon>
        <taxon>Dothideomycetes</taxon>
        <taxon>Pleosporomycetidae</taxon>
        <taxon>Pleosporales</taxon>
        <taxon>Melanommataceae</taxon>
        <taxon>Melanomma</taxon>
    </lineage>
</organism>
<evidence type="ECO:0000256" key="2">
    <source>
        <dbReference type="ARBA" id="ARBA00013169"/>
    </source>
</evidence>
<keyword evidence="5" id="KW-0067">ATP-binding</keyword>
<evidence type="ECO:0000256" key="3">
    <source>
        <dbReference type="ARBA" id="ARBA00022598"/>
    </source>
</evidence>
<keyword evidence="3" id="KW-0436">Ligase</keyword>
<keyword evidence="7" id="KW-0030">Aminoacyl-tRNA synthetase</keyword>
<dbReference type="AlphaFoldDB" id="A0A6A6WZA8"/>
<keyword evidence="11" id="KW-1185">Reference proteome</keyword>
<evidence type="ECO:0000256" key="5">
    <source>
        <dbReference type="ARBA" id="ARBA00022840"/>
    </source>
</evidence>
<accession>A0A6A6WZA8</accession>
<evidence type="ECO:0000256" key="7">
    <source>
        <dbReference type="ARBA" id="ARBA00023146"/>
    </source>
</evidence>
<reference evidence="10" key="1">
    <citation type="journal article" date="2020" name="Stud. Mycol.">
        <title>101 Dothideomycetes genomes: a test case for predicting lifestyles and emergence of pathogens.</title>
        <authorList>
            <person name="Haridas S."/>
            <person name="Albert R."/>
            <person name="Binder M."/>
            <person name="Bloem J."/>
            <person name="Labutti K."/>
            <person name="Salamov A."/>
            <person name="Andreopoulos B."/>
            <person name="Baker S."/>
            <person name="Barry K."/>
            <person name="Bills G."/>
            <person name="Bluhm B."/>
            <person name="Cannon C."/>
            <person name="Castanera R."/>
            <person name="Culley D."/>
            <person name="Daum C."/>
            <person name="Ezra D."/>
            <person name="Gonzalez J."/>
            <person name="Henrissat B."/>
            <person name="Kuo A."/>
            <person name="Liang C."/>
            <person name="Lipzen A."/>
            <person name="Lutzoni F."/>
            <person name="Magnuson J."/>
            <person name="Mondo S."/>
            <person name="Nolan M."/>
            <person name="Ohm R."/>
            <person name="Pangilinan J."/>
            <person name="Park H.-J."/>
            <person name="Ramirez L."/>
            <person name="Alfaro M."/>
            <person name="Sun H."/>
            <person name="Tritt A."/>
            <person name="Yoshinaga Y."/>
            <person name="Zwiers L.-H."/>
            <person name="Turgeon B."/>
            <person name="Goodwin S."/>
            <person name="Spatafora J."/>
            <person name="Crous P."/>
            <person name="Grigoriev I."/>
        </authorList>
    </citation>
    <scope>NUCLEOTIDE SEQUENCE</scope>
    <source>
        <strain evidence="10">CBS 109.77</strain>
    </source>
</reference>
<comment type="similarity">
    <text evidence="1">Belongs to the class-I aminoacyl-tRNA synthetase family.</text>
</comment>
<dbReference type="EMBL" id="MU002138">
    <property type="protein sequence ID" value="KAF2789432.1"/>
    <property type="molecule type" value="Genomic_DNA"/>
</dbReference>
<evidence type="ECO:0000256" key="1">
    <source>
        <dbReference type="ARBA" id="ARBA00005594"/>
    </source>
</evidence>
<dbReference type="EC" id="6.1.1.9" evidence="2"/>
<dbReference type="InterPro" id="IPR002303">
    <property type="entry name" value="Valyl-tRNA_ligase"/>
</dbReference>
<feature type="compositionally biased region" description="Basic residues" evidence="9">
    <location>
        <begin position="7"/>
        <end position="16"/>
    </location>
</feature>
<dbReference type="PANTHER" id="PTHR11946">
    <property type="entry name" value="VALYL-TRNA SYNTHETASES"/>
    <property type="match status" value="1"/>
</dbReference>
<feature type="region of interest" description="Disordered" evidence="9">
    <location>
        <begin position="1"/>
        <end position="71"/>
    </location>
</feature>
<keyword evidence="4" id="KW-0547">Nucleotide-binding</keyword>